<evidence type="ECO:0000313" key="2">
    <source>
        <dbReference type="EMBL" id="KAH3720812.1"/>
    </source>
</evidence>
<evidence type="ECO:0000256" key="1">
    <source>
        <dbReference type="PIRSR" id="PIRSR600101-2"/>
    </source>
</evidence>
<sequence length="81" mass="8647">MDDFSTPGTVNFFGLPASKANFIAPWKRPFSPMCPSIVVDGDGNVRLVIGASGGTRITTTTALVSQVCLPHQLYVSNCQMN</sequence>
<dbReference type="PANTHER" id="PTHR11686:SF72">
    <property type="entry name" value="GAMMA-GLUTAMYL TRANSPEPTIDASE, ISOFORM A"/>
    <property type="match status" value="1"/>
</dbReference>
<dbReference type="Gene3D" id="3.60.20.40">
    <property type="match status" value="1"/>
</dbReference>
<dbReference type="SUPFAM" id="SSF56235">
    <property type="entry name" value="N-terminal nucleophile aminohydrolases (Ntn hydrolases)"/>
    <property type="match status" value="1"/>
</dbReference>
<accession>A0A9D4HJE4</accession>
<dbReference type="InterPro" id="IPR000101">
    <property type="entry name" value="GGT_peptidase"/>
</dbReference>
<dbReference type="EMBL" id="JAIWYP010000013">
    <property type="protein sequence ID" value="KAH3720812.1"/>
    <property type="molecule type" value="Genomic_DNA"/>
</dbReference>
<gene>
    <name evidence="2" type="ORF">DPMN_063717</name>
</gene>
<evidence type="ECO:0000313" key="3">
    <source>
        <dbReference type="Proteomes" id="UP000828390"/>
    </source>
</evidence>
<comment type="caution">
    <text evidence="2">The sequence shown here is derived from an EMBL/GenBank/DDBJ whole genome shotgun (WGS) entry which is preliminary data.</text>
</comment>
<dbReference type="Proteomes" id="UP000828390">
    <property type="component" value="Unassembled WGS sequence"/>
</dbReference>
<proteinExistence type="predicted"/>
<reference evidence="2" key="1">
    <citation type="journal article" date="2019" name="bioRxiv">
        <title>The Genome of the Zebra Mussel, Dreissena polymorpha: A Resource for Invasive Species Research.</title>
        <authorList>
            <person name="McCartney M.A."/>
            <person name="Auch B."/>
            <person name="Kono T."/>
            <person name="Mallez S."/>
            <person name="Zhang Y."/>
            <person name="Obille A."/>
            <person name="Becker A."/>
            <person name="Abrahante J.E."/>
            <person name="Garbe J."/>
            <person name="Badalamenti J.P."/>
            <person name="Herman A."/>
            <person name="Mangelson H."/>
            <person name="Liachko I."/>
            <person name="Sullivan S."/>
            <person name="Sone E.D."/>
            <person name="Koren S."/>
            <person name="Silverstein K.A.T."/>
            <person name="Beckman K.B."/>
            <person name="Gohl D.M."/>
        </authorList>
    </citation>
    <scope>NUCLEOTIDE SEQUENCE</scope>
    <source>
        <strain evidence="2">Duluth1</strain>
        <tissue evidence="2">Whole animal</tissue>
    </source>
</reference>
<dbReference type="PANTHER" id="PTHR11686">
    <property type="entry name" value="GAMMA GLUTAMYL TRANSPEPTIDASE"/>
    <property type="match status" value="1"/>
</dbReference>
<dbReference type="GO" id="GO:0005886">
    <property type="term" value="C:plasma membrane"/>
    <property type="evidence" value="ECO:0007669"/>
    <property type="project" value="TreeGrafter"/>
</dbReference>
<dbReference type="InterPro" id="IPR043137">
    <property type="entry name" value="GGT_ssub_C"/>
</dbReference>
<feature type="binding site" evidence="1">
    <location>
        <position position="3"/>
    </location>
    <ligand>
        <name>L-glutamate</name>
        <dbReference type="ChEBI" id="CHEBI:29985"/>
    </ligand>
</feature>
<dbReference type="GO" id="GO:0036374">
    <property type="term" value="F:glutathione hydrolase activity"/>
    <property type="evidence" value="ECO:0007669"/>
    <property type="project" value="InterPro"/>
</dbReference>
<dbReference type="InterPro" id="IPR029055">
    <property type="entry name" value="Ntn_hydrolases_N"/>
</dbReference>
<dbReference type="AlphaFoldDB" id="A0A9D4HJE4"/>
<keyword evidence="3" id="KW-1185">Reference proteome</keyword>
<dbReference type="GO" id="GO:0006751">
    <property type="term" value="P:glutathione catabolic process"/>
    <property type="evidence" value="ECO:0007669"/>
    <property type="project" value="InterPro"/>
</dbReference>
<reference evidence="2" key="2">
    <citation type="submission" date="2020-11" db="EMBL/GenBank/DDBJ databases">
        <authorList>
            <person name="McCartney M.A."/>
            <person name="Auch B."/>
            <person name="Kono T."/>
            <person name="Mallez S."/>
            <person name="Becker A."/>
            <person name="Gohl D.M."/>
            <person name="Silverstein K.A.T."/>
            <person name="Koren S."/>
            <person name="Bechman K.B."/>
            <person name="Herman A."/>
            <person name="Abrahante J.E."/>
            <person name="Garbe J."/>
        </authorList>
    </citation>
    <scope>NUCLEOTIDE SEQUENCE</scope>
    <source>
        <strain evidence="2">Duluth1</strain>
        <tissue evidence="2">Whole animal</tissue>
    </source>
</reference>
<organism evidence="2 3">
    <name type="scientific">Dreissena polymorpha</name>
    <name type="common">Zebra mussel</name>
    <name type="synonym">Mytilus polymorpha</name>
    <dbReference type="NCBI Taxonomy" id="45954"/>
    <lineage>
        <taxon>Eukaryota</taxon>
        <taxon>Metazoa</taxon>
        <taxon>Spiralia</taxon>
        <taxon>Lophotrochozoa</taxon>
        <taxon>Mollusca</taxon>
        <taxon>Bivalvia</taxon>
        <taxon>Autobranchia</taxon>
        <taxon>Heteroconchia</taxon>
        <taxon>Euheterodonta</taxon>
        <taxon>Imparidentia</taxon>
        <taxon>Neoheterodontei</taxon>
        <taxon>Myida</taxon>
        <taxon>Dreissenoidea</taxon>
        <taxon>Dreissenidae</taxon>
        <taxon>Dreissena</taxon>
    </lineage>
</organism>
<dbReference type="Pfam" id="PF01019">
    <property type="entry name" value="G_glu_transpept"/>
    <property type="match status" value="1"/>
</dbReference>
<feature type="binding site" evidence="1">
    <location>
        <position position="54"/>
    </location>
    <ligand>
        <name>L-glutamate</name>
        <dbReference type="ChEBI" id="CHEBI:29985"/>
    </ligand>
</feature>
<dbReference type="PRINTS" id="PR01210">
    <property type="entry name" value="GGTRANSPTASE"/>
</dbReference>
<name>A0A9D4HJE4_DREPO</name>
<protein>
    <submittedName>
        <fullName evidence="2">Uncharacterized protein</fullName>
    </submittedName>
</protein>